<gene>
    <name evidence="3" type="ORF">NWE73_05835</name>
</gene>
<keyword evidence="1" id="KW-0175">Coiled coil</keyword>
<keyword evidence="3" id="KW-0255">Endonuclease</keyword>
<dbReference type="Gene3D" id="1.10.30.50">
    <property type="match status" value="1"/>
</dbReference>
<dbReference type="InterPro" id="IPR002711">
    <property type="entry name" value="HNH"/>
</dbReference>
<name>A0ABT6DGA5_9BACT</name>
<keyword evidence="3" id="KW-0378">Hydrolase</keyword>
<feature type="coiled-coil region" evidence="1">
    <location>
        <begin position="108"/>
        <end position="135"/>
    </location>
</feature>
<keyword evidence="3" id="KW-0540">Nuclease</keyword>
<protein>
    <submittedName>
        <fullName evidence="3">HNH endonuclease</fullName>
    </submittedName>
</protein>
<dbReference type="Pfam" id="PF01844">
    <property type="entry name" value="HNH"/>
    <property type="match status" value="1"/>
</dbReference>
<dbReference type="RefSeq" id="WP_277577351.1">
    <property type="nucleotide sequence ID" value="NZ_JANRMI010000002.1"/>
</dbReference>
<dbReference type="Proteomes" id="UP001152321">
    <property type="component" value="Unassembled WGS sequence"/>
</dbReference>
<keyword evidence="4" id="KW-1185">Reference proteome</keyword>
<accession>A0ABT6DGA5</accession>
<evidence type="ECO:0000313" key="4">
    <source>
        <dbReference type="Proteomes" id="UP001152321"/>
    </source>
</evidence>
<organism evidence="3 4">
    <name type="scientific">Bdellovibrio svalbardensis</name>
    <dbReference type="NCBI Taxonomy" id="2972972"/>
    <lineage>
        <taxon>Bacteria</taxon>
        <taxon>Pseudomonadati</taxon>
        <taxon>Bdellovibrionota</taxon>
        <taxon>Bdellovibrionia</taxon>
        <taxon>Bdellovibrionales</taxon>
        <taxon>Pseudobdellovibrionaceae</taxon>
        <taxon>Bdellovibrio</taxon>
    </lineage>
</organism>
<dbReference type="EMBL" id="JANRMI010000002">
    <property type="protein sequence ID" value="MDG0815872.1"/>
    <property type="molecule type" value="Genomic_DNA"/>
</dbReference>
<evidence type="ECO:0000256" key="1">
    <source>
        <dbReference type="SAM" id="Coils"/>
    </source>
</evidence>
<reference evidence="3" key="1">
    <citation type="submission" date="2022-08" db="EMBL/GenBank/DDBJ databases">
        <title>Novel Bdellovibrio Species Isolated from Svalbard: Designation Bdellovibrio svalbardensis.</title>
        <authorList>
            <person name="Mitchell R.J."/>
            <person name="Choi S.Y."/>
        </authorList>
    </citation>
    <scope>NUCLEOTIDE SEQUENCE</scope>
    <source>
        <strain evidence="3">PAP01</strain>
    </source>
</reference>
<sequence length="335" mass="37320">MDLKNISNHELCLRMEKLVRSERKITHLILMHILEIESRRLYADLGFDGMFSYLTKGLGYSESGAYRRLQSARILKQVPSAADKLETGALNLSQLTQVQKCLKEASKLNAADCSKERTQALLEKIENKNTFQTEKVLAIEFNKAVQLHEVVKPQGDESVRLEITFSKKQYEELEQARALLSHVCPDGTWSEVLAVLAQKFNQSKLGKNSTQGFAAKQEKAVAPAECMDAAGIEKVEAASSVKSGADEGTAKTKTGSMAERKYLSVKIRRDLFAKAQGCCEYRDAKSGRTCGSTYQLQVDHIYPRALGGGDEQTNLRILCRSHNLLMANRLGISKR</sequence>
<dbReference type="CDD" id="cd00085">
    <property type="entry name" value="HNHc"/>
    <property type="match status" value="1"/>
</dbReference>
<dbReference type="InterPro" id="IPR003615">
    <property type="entry name" value="HNH_nuc"/>
</dbReference>
<dbReference type="SMART" id="SM00507">
    <property type="entry name" value="HNHc"/>
    <property type="match status" value="1"/>
</dbReference>
<dbReference type="GO" id="GO:0004519">
    <property type="term" value="F:endonuclease activity"/>
    <property type="evidence" value="ECO:0007669"/>
    <property type="project" value="UniProtKB-KW"/>
</dbReference>
<comment type="caution">
    <text evidence="3">The sequence shown here is derived from an EMBL/GenBank/DDBJ whole genome shotgun (WGS) entry which is preliminary data.</text>
</comment>
<proteinExistence type="predicted"/>
<evidence type="ECO:0000259" key="2">
    <source>
        <dbReference type="SMART" id="SM00507"/>
    </source>
</evidence>
<feature type="domain" description="HNH nuclease" evidence="2">
    <location>
        <begin position="266"/>
        <end position="324"/>
    </location>
</feature>
<evidence type="ECO:0000313" key="3">
    <source>
        <dbReference type="EMBL" id="MDG0815872.1"/>
    </source>
</evidence>